<accession>A0A7M7QHW8</accession>
<dbReference type="SUPFAM" id="SSF49854">
    <property type="entry name" value="Spermadhesin, CUB domain"/>
    <property type="match status" value="1"/>
</dbReference>
<keyword evidence="7" id="KW-0325">Glycoprotein</keyword>
<dbReference type="Gene3D" id="2.60.120.290">
    <property type="entry name" value="Spermadhesin, CUB domain"/>
    <property type="match status" value="1"/>
</dbReference>
<evidence type="ECO:0000256" key="3">
    <source>
        <dbReference type="ARBA" id="ARBA00015713"/>
    </source>
</evidence>
<comment type="subcellular location">
    <subcellularLocation>
        <location evidence="1">Secreted</location>
    </subcellularLocation>
</comment>
<sequence>MHAPRMFLTIASFIIGSLLNVNAQSNAGHETEMIPDTPEGIYIASTPGTYSYRATNKEGKVTGFYLLADAADRIKITFTQFDVPCGENSETGSLVQYTDGWELNRQVFPITESHPDPKVTEFCSNNPPGERTFVSSQNGALITFKIFEVDKGFTVKVEHQKHPSPCNVISNGEPYVVLRNHGSKINCSYWFISKAKVTLNSYSIGNSQSSDDTSVKCSDRIEIGGSDGLDPDSIELLDTVCNNSNDKTEKLINCSTTTIKLVSSGAYENYLNVTIEPVDPEEPISNTKYRCHQTAK</sequence>
<evidence type="ECO:0000256" key="4">
    <source>
        <dbReference type="ARBA" id="ARBA00022525"/>
    </source>
</evidence>
<dbReference type="InterPro" id="IPR035914">
    <property type="entry name" value="Sperma_CUB_dom_sf"/>
</dbReference>
<name>A0A7M7QHW8_NASVI</name>
<evidence type="ECO:0000256" key="7">
    <source>
        <dbReference type="ARBA" id="ARBA00023180"/>
    </source>
</evidence>
<evidence type="ECO:0000256" key="10">
    <source>
        <dbReference type="SAM" id="SignalP"/>
    </source>
</evidence>
<evidence type="ECO:0000259" key="12">
    <source>
        <dbReference type="Pfam" id="PF23541"/>
    </source>
</evidence>
<dbReference type="AlphaFoldDB" id="A0A7M7QHW8"/>
<dbReference type="OrthoDB" id="10056927at2759"/>
<dbReference type="GO" id="GO:0005615">
    <property type="term" value="C:extracellular space"/>
    <property type="evidence" value="ECO:0007669"/>
    <property type="project" value="TreeGrafter"/>
</dbReference>
<evidence type="ECO:0000256" key="9">
    <source>
        <dbReference type="ARBA" id="ARBA00033162"/>
    </source>
</evidence>
<feature type="chain" id="PRO_5029596584" description="Corticotropin-releasing factor-binding protein" evidence="10">
    <location>
        <begin position="24"/>
        <end position="296"/>
    </location>
</feature>
<proteinExistence type="inferred from homology"/>
<dbReference type="PANTHER" id="PTHR10278:SF0">
    <property type="entry name" value="CORTICOTROPIN-RELEASING FACTOR-BINDING PROTEIN"/>
    <property type="match status" value="1"/>
</dbReference>
<dbReference type="PANTHER" id="PTHR10278">
    <property type="entry name" value="CORTICOTROPIN-RELEASING FACTOR-BINDING PROTEIN"/>
    <property type="match status" value="1"/>
</dbReference>
<reference evidence="13" key="1">
    <citation type="submission" date="2021-01" db="UniProtKB">
        <authorList>
            <consortium name="EnsemblMetazoa"/>
        </authorList>
    </citation>
    <scope>IDENTIFICATION</scope>
</reference>
<keyword evidence="6" id="KW-1015">Disulfide bond</keyword>
<keyword evidence="4" id="KW-0964">Secreted</keyword>
<evidence type="ECO:0000259" key="11">
    <source>
        <dbReference type="Pfam" id="PF05428"/>
    </source>
</evidence>
<evidence type="ECO:0000313" key="13">
    <source>
        <dbReference type="EnsemblMetazoa" id="XP_031787003"/>
    </source>
</evidence>
<feature type="domain" description="Corticotropin-releasing factor binding protein C-terminal" evidence="12">
    <location>
        <begin position="183"/>
        <end position="278"/>
    </location>
</feature>
<dbReference type="GO" id="GO:0009755">
    <property type="term" value="P:hormone-mediated signaling pathway"/>
    <property type="evidence" value="ECO:0007669"/>
    <property type="project" value="TreeGrafter"/>
</dbReference>
<dbReference type="GO" id="GO:0051424">
    <property type="term" value="F:corticotropin-releasing hormone binding"/>
    <property type="evidence" value="ECO:0007669"/>
    <property type="project" value="InterPro"/>
</dbReference>
<feature type="domain" description="Corticotropin-releasing factor binding protein N-terminal" evidence="11">
    <location>
        <begin position="43"/>
        <end position="159"/>
    </location>
</feature>
<dbReference type="InterPro" id="IPR008435">
    <property type="entry name" value="CRF-bd"/>
</dbReference>
<gene>
    <name evidence="13" type="primary">100122964</name>
</gene>
<evidence type="ECO:0000256" key="1">
    <source>
        <dbReference type="ARBA" id="ARBA00004613"/>
    </source>
</evidence>
<dbReference type="Proteomes" id="UP000002358">
    <property type="component" value="Chromosome 5"/>
</dbReference>
<dbReference type="GO" id="GO:0051460">
    <property type="term" value="P:negative regulation of corticotropin secretion"/>
    <property type="evidence" value="ECO:0007669"/>
    <property type="project" value="TreeGrafter"/>
</dbReference>
<comment type="function">
    <text evidence="8">Binds CRF and inactivates it. May prevent inappropriate pituitary-adrenal stimulation in pregnancy.</text>
</comment>
<dbReference type="EnsemblMetazoa" id="XM_031931143">
    <property type="protein sequence ID" value="XP_031787003"/>
    <property type="gene ID" value="LOC100122964"/>
</dbReference>
<evidence type="ECO:0000256" key="8">
    <source>
        <dbReference type="ARBA" id="ARBA00024997"/>
    </source>
</evidence>
<dbReference type="InterPro" id="IPR056177">
    <property type="entry name" value="CRF-BP_N"/>
</dbReference>
<dbReference type="InParanoid" id="A0A7M7QHW8"/>
<dbReference type="FunCoup" id="A0A7M7QHW8">
    <property type="interactions" value="37"/>
</dbReference>
<dbReference type="Pfam" id="PF23541">
    <property type="entry name" value="CRF-BP_C"/>
    <property type="match status" value="1"/>
</dbReference>
<keyword evidence="5 10" id="KW-0732">Signal</keyword>
<evidence type="ECO:0000256" key="2">
    <source>
        <dbReference type="ARBA" id="ARBA00008313"/>
    </source>
</evidence>
<organism evidence="13 14">
    <name type="scientific">Nasonia vitripennis</name>
    <name type="common">Parasitic wasp</name>
    <dbReference type="NCBI Taxonomy" id="7425"/>
    <lineage>
        <taxon>Eukaryota</taxon>
        <taxon>Metazoa</taxon>
        <taxon>Ecdysozoa</taxon>
        <taxon>Arthropoda</taxon>
        <taxon>Hexapoda</taxon>
        <taxon>Insecta</taxon>
        <taxon>Pterygota</taxon>
        <taxon>Neoptera</taxon>
        <taxon>Endopterygota</taxon>
        <taxon>Hymenoptera</taxon>
        <taxon>Apocrita</taxon>
        <taxon>Proctotrupomorpha</taxon>
        <taxon>Chalcidoidea</taxon>
        <taxon>Pteromalidae</taxon>
        <taxon>Pteromalinae</taxon>
        <taxon>Nasonia</taxon>
    </lineage>
</organism>
<keyword evidence="14" id="KW-1185">Reference proteome</keyword>
<comment type="similarity">
    <text evidence="2">Belongs to the CRF-binding protein family.</text>
</comment>
<evidence type="ECO:0000256" key="6">
    <source>
        <dbReference type="ARBA" id="ARBA00023157"/>
    </source>
</evidence>
<dbReference type="InterPro" id="IPR056178">
    <property type="entry name" value="CRF-BP_C"/>
</dbReference>
<evidence type="ECO:0000313" key="14">
    <source>
        <dbReference type="Proteomes" id="UP000002358"/>
    </source>
</evidence>
<dbReference type="Pfam" id="PF05428">
    <property type="entry name" value="CRF-BP_N"/>
    <property type="match status" value="1"/>
</dbReference>
<protein>
    <recommendedName>
        <fullName evidence="3">Corticotropin-releasing factor-binding protein</fullName>
    </recommendedName>
    <alternativeName>
        <fullName evidence="9">Corticotropin-releasing hormone-binding protein</fullName>
    </alternativeName>
</protein>
<feature type="signal peptide" evidence="10">
    <location>
        <begin position="1"/>
        <end position="23"/>
    </location>
</feature>
<evidence type="ECO:0000256" key="5">
    <source>
        <dbReference type="ARBA" id="ARBA00022729"/>
    </source>
</evidence>